<feature type="region of interest" description="Disordered" evidence="1">
    <location>
        <begin position="1"/>
        <end position="201"/>
    </location>
</feature>
<evidence type="ECO:0000313" key="2">
    <source>
        <dbReference type="EMBL" id="CAA9236137.1"/>
    </source>
</evidence>
<dbReference type="EC" id="1.6.5.3" evidence="2"/>
<feature type="compositionally biased region" description="Low complexity" evidence="1">
    <location>
        <begin position="29"/>
        <end position="38"/>
    </location>
</feature>
<dbReference type="GO" id="GO:0016491">
    <property type="term" value="F:oxidoreductase activity"/>
    <property type="evidence" value="ECO:0007669"/>
    <property type="project" value="UniProtKB-KW"/>
</dbReference>
<accession>A0A6J4HXF0</accession>
<keyword evidence="2" id="KW-0830">Ubiquinone</keyword>
<evidence type="ECO:0000256" key="1">
    <source>
        <dbReference type="SAM" id="MobiDB-lite"/>
    </source>
</evidence>
<dbReference type="EMBL" id="CADCSY010000065">
    <property type="protein sequence ID" value="CAA9236137.1"/>
    <property type="molecule type" value="Genomic_DNA"/>
</dbReference>
<organism evidence="2">
    <name type="scientific">uncultured Acidimicrobiales bacterium</name>
    <dbReference type="NCBI Taxonomy" id="310071"/>
    <lineage>
        <taxon>Bacteria</taxon>
        <taxon>Bacillati</taxon>
        <taxon>Actinomycetota</taxon>
        <taxon>Acidimicrobiia</taxon>
        <taxon>Acidimicrobiales</taxon>
        <taxon>environmental samples</taxon>
    </lineage>
</organism>
<gene>
    <name evidence="2" type="ORF">AVDCRST_MAG20-1488</name>
</gene>
<name>A0A6J4HXF0_9ACTN</name>
<sequence length="201" mass="22176">AAARQEHARTGARGPRAQLPHRHARGRRQVGPPQQRLARLVRPRLLRHRDDADGRRPLRPGPLRHGGLPPVAPPGGPHDRGGAGEPEDGAGPAPGLRPDGRAEVGPRHGGVRQLGGHVQQLRHRAGRRPDRPRRRLRPRVPTQPRDAPPLDPHAAPAHQHRRDHEAAVGHRRRRRRPRRGPGRAHAGQPVAPADPRRHPDV</sequence>
<keyword evidence="2" id="KW-0560">Oxidoreductase</keyword>
<protein>
    <submittedName>
        <fullName evidence="2">NADH-ubiquinone oxidoreductase chain B</fullName>
        <ecNumber evidence="2">1.6.5.3</ecNumber>
    </submittedName>
</protein>
<feature type="compositionally biased region" description="Basic residues" evidence="1">
    <location>
        <begin position="169"/>
        <end position="182"/>
    </location>
</feature>
<feature type="non-terminal residue" evidence="2">
    <location>
        <position position="1"/>
    </location>
</feature>
<feature type="non-terminal residue" evidence="2">
    <location>
        <position position="201"/>
    </location>
</feature>
<proteinExistence type="predicted"/>
<reference evidence="2" key="1">
    <citation type="submission" date="2020-02" db="EMBL/GenBank/DDBJ databases">
        <authorList>
            <person name="Meier V. D."/>
        </authorList>
    </citation>
    <scope>NUCLEOTIDE SEQUENCE</scope>
    <source>
        <strain evidence="2">AVDCRST_MAG20</strain>
    </source>
</reference>
<dbReference type="AlphaFoldDB" id="A0A6J4HXF0"/>
<feature type="compositionally biased region" description="Basic residues" evidence="1">
    <location>
        <begin position="120"/>
        <end position="138"/>
    </location>
</feature>
<feature type="compositionally biased region" description="Basic residues" evidence="1">
    <location>
        <begin position="19"/>
        <end position="28"/>
    </location>
</feature>